<gene>
    <name evidence="2" type="ORF">A2937_03465</name>
</gene>
<organism evidence="2 3">
    <name type="scientific">Candidatus Yonathbacteria bacterium RIFCSPLOWO2_01_FULL_47_33b</name>
    <dbReference type="NCBI Taxonomy" id="1802727"/>
    <lineage>
        <taxon>Bacteria</taxon>
        <taxon>Candidatus Yonathiibacteriota</taxon>
    </lineage>
</organism>
<keyword evidence="1" id="KW-0812">Transmembrane</keyword>
<protein>
    <submittedName>
        <fullName evidence="2">Uncharacterized protein</fullName>
    </submittedName>
</protein>
<name>A0A1G2SI05_9BACT</name>
<feature type="transmembrane region" description="Helical" evidence="1">
    <location>
        <begin position="33"/>
        <end position="55"/>
    </location>
</feature>
<dbReference type="EMBL" id="MHUW01000003">
    <property type="protein sequence ID" value="OHA84279.1"/>
    <property type="molecule type" value="Genomic_DNA"/>
</dbReference>
<evidence type="ECO:0000313" key="2">
    <source>
        <dbReference type="EMBL" id="OHA84279.1"/>
    </source>
</evidence>
<sequence>MFKIFALMLLSAVFFIFTGIAMMLHFFGTSEAFRLDAFFIFGPFLGGCATAYSAFQEIICWHKKYDAKNRILRKLDPNAGYLVRGRMSVVGDVIMSVVDITTKELFLVELATYYPPTGFTVEKTRMSRDVLVPIGKKLLIGSNCELAIVSSD</sequence>
<accession>A0A1G2SI05</accession>
<dbReference type="STRING" id="1802727.A2937_03465"/>
<keyword evidence="1" id="KW-0472">Membrane</keyword>
<reference evidence="2 3" key="1">
    <citation type="journal article" date="2016" name="Nat. Commun.">
        <title>Thousands of microbial genomes shed light on interconnected biogeochemical processes in an aquifer system.</title>
        <authorList>
            <person name="Anantharaman K."/>
            <person name="Brown C.T."/>
            <person name="Hug L.A."/>
            <person name="Sharon I."/>
            <person name="Castelle C.J."/>
            <person name="Probst A.J."/>
            <person name="Thomas B.C."/>
            <person name="Singh A."/>
            <person name="Wilkins M.J."/>
            <person name="Karaoz U."/>
            <person name="Brodie E.L."/>
            <person name="Williams K.H."/>
            <person name="Hubbard S.S."/>
            <person name="Banfield J.F."/>
        </authorList>
    </citation>
    <scope>NUCLEOTIDE SEQUENCE [LARGE SCALE GENOMIC DNA]</scope>
</reference>
<feature type="transmembrane region" description="Helical" evidence="1">
    <location>
        <begin position="7"/>
        <end position="27"/>
    </location>
</feature>
<dbReference type="AlphaFoldDB" id="A0A1G2SI05"/>
<evidence type="ECO:0000256" key="1">
    <source>
        <dbReference type="SAM" id="Phobius"/>
    </source>
</evidence>
<evidence type="ECO:0000313" key="3">
    <source>
        <dbReference type="Proteomes" id="UP000177987"/>
    </source>
</evidence>
<keyword evidence="1" id="KW-1133">Transmembrane helix</keyword>
<proteinExistence type="predicted"/>
<comment type="caution">
    <text evidence="2">The sequence shown here is derived from an EMBL/GenBank/DDBJ whole genome shotgun (WGS) entry which is preliminary data.</text>
</comment>
<dbReference type="Proteomes" id="UP000177987">
    <property type="component" value="Unassembled WGS sequence"/>
</dbReference>